<dbReference type="InterPro" id="IPR054549">
    <property type="entry name" value="UVB_sens_RUS_dom"/>
</dbReference>
<reference evidence="7 8" key="1">
    <citation type="submission" date="2018-11" db="EMBL/GenBank/DDBJ databases">
        <authorList>
            <consortium name="Pathogen Informatics"/>
        </authorList>
    </citation>
    <scope>NUCLEOTIDE SEQUENCE [LARGE SCALE GENOMIC DNA]</scope>
    <source>
        <strain>Denwood</strain>
        <strain evidence="8">Zambia</strain>
    </source>
</reference>
<proteinExistence type="inferred from homology"/>
<dbReference type="Pfam" id="PF04884">
    <property type="entry name" value="UVB_sens_prot"/>
    <property type="match status" value="2"/>
</dbReference>
<comment type="similarity">
    <text evidence="2">Belongs to the RUS1 family.</text>
</comment>
<dbReference type="AlphaFoldDB" id="A0A183NGR4"/>
<keyword evidence="8" id="KW-1185">Reference proteome</keyword>
<dbReference type="PANTHER" id="PTHR12770">
    <property type="entry name" value="RUS1 FAMILY PROTEIN C16ORF58"/>
    <property type="match status" value="1"/>
</dbReference>
<dbReference type="InterPro" id="IPR006968">
    <property type="entry name" value="RUS_fam"/>
</dbReference>
<dbReference type="EMBL" id="UZAL01001393">
    <property type="protein sequence ID" value="VDO77074.1"/>
    <property type="molecule type" value="Genomic_DNA"/>
</dbReference>
<evidence type="ECO:0000256" key="5">
    <source>
        <dbReference type="ARBA" id="ARBA00023136"/>
    </source>
</evidence>
<dbReference type="GO" id="GO:0016020">
    <property type="term" value="C:membrane"/>
    <property type="evidence" value="ECO:0007669"/>
    <property type="project" value="UniProtKB-SubCell"/>
</dbReference>
<keyword evidence="5" id="KW-0472">Membrane</keyword>
<sequence>MTVGASGVISFVADILNDCALFLELISPLFNDMFTPLLCLANVLKNINYQIKLSLITFYAKRTHTSFLSKKSLVGVAGSATRAAIVQHQAINNNLADVSAKDGSQVSFILSI</sequence>
<gene>
    <name evidence="7" type="ORF">SMTD_LOCUS1301</name>
</gene>
<evidence type="ECO:0000256" key="1">
    <source>
        <dbReference type="ARBA" id="ARBA00004370"/>
    </source>
</evidence>
<evidence type="ECO:0000256" key="4">
    <source>
        <dbReference type="ARBA" id="ARBA00022989"/>
    </source>
</evidence>
<dbReference type="PANTHER" id="PTHR12770:SF31">
    <property type="entry name" value="RUS FAMILY MEMBER 1"/>
    <property type="match status" value="1"/>
</dbReference>
<evidence type="ECO:0000313" key="8">
    <source>
        <dbReference type="Proteomes" id="UP000269396"/>
    </source>
</evidence>
<comment type="subcellular location">
    <subcellularLocation>
        <location evidence="1">Membrane</location>
    </subcellularLocation>
</comment>
<evidence type="ECO:0000313" key="7">
    <source>
        <dbReference type="EMBL" id="VDO77074.1"/>
    </source>
</evidence>
<accession>A0A183NGR4</accession>
<evidence type="ECO:0000256" key="3">
    <source>
        <dbReference type="ARBA" id="ARBA00022692"/>
    </source>
</evidence>
<keyword evidence="3" id="KW-0812">Transmembrane</keyword>
<name>A0A183NGR4_9TREM</name>
<keyword evidence="4" id="KW-1133">Transmembrane helix</keyword>
<evidence type="ECO:0000256" key="2">
    <source>
        <dbReference type="ARBA" id="ARBA00007558"/>
    </source>
</evidence>
<organism evidence="7 8">
    <name type="scientific">Schistosoma mattheei</name>
    <dbReference type="NCBI Taxonomy" id="31246"/>
    <lineage>
        <taxon>Eukaryota</taxon>
        <taxon>Metazoa</taxon>
        <taxon>Spiralia</taxon>
        <taxon>Lophotrochozoa</taxon>
        <taxon>Platyhelminthes</taxon>
        <taxon>Trematoda</taxon>
        <taxon>Digenea</taxon>
        <taxon>Strigeidida</taxon>
        <taxon>Schistosomatoidea</taxon>
        <taxon>Schistosomatidae</taxon>
        <taxon>Schistosoma</taxon>
    </lineage>
</organism>
<feature type="domain" description="Protein root UVB sensitive/RUS" evidence="6">
    <location>
        <begin position="71"/>
        <end position="108"/>
    </location>
</feature>
<dbReference type="Proteomes" id="UP000269396">
    <property type="component" value="Unassembled WGS sequence"/>
</dbReference>
<protein>
    <recommendedName>
        <fullName evidence="6">Protein root UVB sensitive/RUS domain-containing protein</fullName>
    </recommendedName>
</protein>
<feature type="domain" description="Protein root UVB sensitive/RUS" evidence="6">
    <location>
        <begin position="10"/>
        <end position="51"/>
    </location>
</feature>
<evidence type="ECO:0000259" key="6">
    <source>
        <dbReference type="Pfam" id="PF04884"/>
    </source>
</evidence>